<evidence type="ECO:0000256" key="1">
    <source>
        <dbReference type="SAM" id="Coils"/>
    </source>
</evidence>
<gene>
    <name evidence="4" type="primary">yibH</name>
    <name evidence="4" type="ORF">AMC81_CH00114</name>
    <name evidence="5" type="ORF">HER27_018995</name>
</gene>
<dbReference type="PANTHER" id="PTHR30386">
    <property type="entry name" value="MEMBRANE FUSION SUBUNIT OF EMRAB-TOLC MULTIDRUG EFFLUX PUMP"/>
    <property type="match status" value="1"/>
</dbReference>
<dbReference type="Gene3D" id="2.40.30.170">
    <property type="match status" value="1"/>
</dbReference>
<dbReference type="InterPro" id="IPR050739">
    <property type="entry name" value="MFP"/>
</dbReference>
<evidence type="ECO:0000259" key="3">
    <source>
        <dbReference type="Pfam" id="PF25917"/>
    </source>
</evidence>
<keyword evidence="6" id="KW-1185">Reference proteome</keyword>
<feature type="transmembrane region" description="Helical" evidence="2">
    <location>
        <begin position="28"/>
        <end position="49"/>
    </location>
</feature>
<dbReference type="EMBL" id="CP064931">
    <property type="protein sequence ID" value="QPK08505.1"/>
    <property type="molecule type" value="Genomic_DNA"/>
</dbReference>
<accession>A0A192T5I9</accession>
<name>A0A192T5I9_9HYPH</name>
<evidence type="ECO:0000313" key="6">
    <source>
        <dbReference type="Proteomes" id="UP000078551"/>
    </source>
</evidence>
<dbReference type="SUPFAM" id="SSF111369">
    <property type="entry name" value="HlyD-like secretion proteins"/>
    <property type="match status" value="2"/>
</dbReference>
<proteinExistence type="predicted"/>
<evidence type="ECO:0000313" key="5">
    <source>
        <dbReference type="EMBL" id="QPK08505.1"/>
    </source>
</evidence>
<sequence length="385" mass="42357">MDLLLILTYAAICWTIFKIFRIPVNQWTLATAVLGGIFLISALLLLMSYNHPYSGDGRIYFTSAPVIPVVGGQVVEVPVTPNAPLKKGDILFRIDPRPYQFSVDQKKAALAEAEQSVLQLKAAMDAANAAVTGAEASRDRSLQAFEKFQQSNENAKSSGRGAVFSELEVENRRGIYLTSEATVDTARAQAVQAKLAYESEINGTNPTVARLQAELNNAQYELDQTVVRAPSDGYVTQVFLRPGMMANPLPLRPVMVFIDSQDRMLAAAFIQNSLQRVRVGDEAEVSFKAVPGKIFKARVGEVIDVMAQGQLQPSGALIDPQSPERVSPGQTLARIELLESTEDYQLPGGVVADVAVYTHHWHHVAVLRKVLLRMSSWMNYVFLEH</sequence>
<reference evidence="5 7" key="2">
    <citation type="submission" date="2020-11" db="EMBL/GenBank/DDBJ databases">
        <title>Indigenous Rhizobia Nodulating Common beans in Western Kenya.</title>
        <authorList>
            <person name="Wekesa C.S."/>
            <person name="Oelmueller R."/>
            <person name="Furch A.C."/>
        </authorList>
    </citation>
    <scope>NUCLEOTIDE SEQUENCE [LARGE SCALE GENOMIC DNA]</scope>
    <source>
        <strain evidence="7">BS3</strain>
        <strain evidence="5">S3</strain>
    </source>
</reference>
<dbReference type="GeneID" id="45955492"/>
<dbReference type="RefSeq" id="WP_064824644.1">
    <property type="nucleotide sequence ID" value="NZ_CP013532.1"/>
</dbReference>
<keyword evidence="2" id="KW-0812">Transmembrane</keyword>
<dbReference type="Proteomes" id="UP000078551">
    <property type="component" value="Chromosome"/>
</dbReference>
<keyword evidence="1" id="KW-0175">Coiled coil</keyword>
<protein>
    <submittedName>
        <fullName evidence="5">HlyD family secretion protein</fullName>
    </submittedName>
    <submittedName>
        <fullName evidence="4">Inner membrane protein YibH</fullName>
    </submittedName>
</protein>
<dbReference type="AlphaFoldDB" id="A0A192T5I9"/>
<dbReference type="InterPro" id="IPR058625">
    <property type="entry name" value="MdtA-like_BSH"/>
</dbReference>
<feature type="domain" description="Multidrug resistance protein MdtA-like barrel-sandwich hybrid" evidence="3">
    <location>
        <begin position="64"/>
        <end position="244"/>
    </location>
</feature>
<evidence type="ECO:0000313" key="7">
    <source>
        <dbReference type="Proteomes" id="UP000540266"/>
    </source>
</evidence>
<dbReference type="PANTHER" id="PTHR30386:SF18">
    <property type="entry name" value="INNER MEMBRANE PROTEIN YIAV-RELATED"/>
    <property type="match status" value="1"/>
</dbReference>
<dbReference type="Gene3D" id="2.40.50.100">
    <property type="match status" value="1"/>
</dbReference>
<feature type="coiled-coil region" evidence="1">
    <location>
        <begin position="103"/>
        <end position="130"/>
    </location>
</feature>
<evidence type="ECO:0000256" key="2">
    <source>
        <dbReference type="SAM" id="Phobius"/>
    </source>
</evidence>
<dbReference type="STRING" id="396.AMC85_CH00114"/>
<reference evidence="4 6" key="1">
    <citation type="submission" date="2015-11" db="EMBL/GenBank/DDBJ databases">
        <title>The limits of bacterial species coexistence and the symbiotic plasmid transference in sympatric Rhizobium populations.</title>
        <authorList>
            <person name="Perez-Carrascal O.M."/>
            <person name="VanInsberghe D."/>
            <person name="Juarez S."/>
            <person name="Polz M.F."/>
            <person name="Vinuesa P."/>
            <person name="Gonzalez V."/>
        </authorList>
    </citation>
    <scope>NUCLEOTIDE SEQUENCE [LARGE SCALE GENOMIC DNA]</scope>
    <source>
        <strain evidence="4 6">N771</strain>
    </source>
</reference>
<organism evidence="5 7">
    <name type="scientific">Rhizobium phaseoli</name>
    <dbReference type="NCBI Taxonomy" id="396"/>
    <lineage>
        <taxon>Bacteria</taxon>
        <taxon>Pseudomonadati</taxon>
        <taxon>Pseudomonadota</taxon>
        <taxon>Alphaproteobacteria</taxon>
        <taxon>Hyphomicrobiales</taxon>
        <taxon>Rhizobiaceae</taxon>
        <taxon>Rhizobium/Agrobacterium group</taxon>
        <taxon>Rhizobium</taxon>
    </lineage>
</organism>
<dbReference type="Proteomes" id="UP000540266">
    <property type="component" value="Chromosome"/>
</dbReference>
<keyword evidence="2" id="KW-1133">Transmembrane helix</keyword>
<dbReference type="EMBL" id="CP013568">
    <property type="protein sequence ID" value="ANL82949.1"/>
    <property type="molecule type" value="Genomic_DNA"/>
</dbReference>
<evidence type="ECO:0000313" key="4">
    <source>
        <dbReference type="EMBL" id="ANL82949.1"/>
    </source>
</evidence>
<dbReference type="Pfam" id="PF25917">
    <property type="entry name" value="BSH_RND"/>
    <property type="match status" value="1"/>
</dbReference>
<keyword evidence="2" id="KW-0472">Membrane</keyword>